<feature type="compositionally biased region" description="Basic and acidic residues" evidence="3">
    <location>
        <begin position="309"/>
        <end position="329"/>
    </location>
</feature>
<sequence>MNQLQSISGFLFKKTFRFLDHTDSQASAKGDDVVMMEQSESQEEHSGTSGTCSDTANTEMVINRNDDGEKDPGGEMINKRVEEQNGYDFIEAERPESKEENETTKQKDHETRTNILSGKRFFLLLSGNALNVHETIIDHFKRQTSDLQEVVTVDECDFILVFCPVVSRAGTDIEAALQKLQSSSETKPAVLVVLHHTFDPDCVVPDSSRAVHRQNTITVDCLFHEDMGLLQCYKNHQSLTRITELMQSQRSSSWSAISEYSSSWWPWSSSAPEGKTQCGKEEWKGKGQTESGSGGQAPSLWSWFTGSASEEKTQCGNKEGKEKDEKDQTEGESEASVSIWSPWSPSATETQNGNEEGNVQGQTKRKSEEYINICTCHLASADEKKLNGNEECKGKGLTDRNSGELRLMMLGTRSLQTAVTNIILGREDNNQAVITTPSQQRENTQGEVAGRKVIVMDTPDWFSPGLCLEDRLERIEDMDSFLHSPAPHVFLLVLHASQPKGEEKSFIEEMEKTLGASCWQNTMIIFIIPEAHQGNNQSGDQENQRFVDKCGKRVFCLNIKENGECSQVSELLEEIEKMVKERREKIYSNDIYKHSLVQIRELVKSMKEKIEKCEDPMKRGSKDLSDEETMRKFEQDLPEELQQRMEMEDKVQKAGTEEERNIMKIILPEIWKNILESNMKMHEKLSSQMEDRLHHCGLGLQVQPLRKRLNVEIKKGRKKMKKIKQKANLKHQFQYGALGHLQLLRPSMEIRKVMYKVKQKGHLK</sequence>
<protein>
    <submittedName>
        <fullName evidence="5">Butyrophilin-like protein 2</fullName>
    </submittedName>
</protein>
<evidence type="ECO:0000256" key="2">
    <source>
        <dbReference type="ARBA" id="ARBA00022741"/>
    </source>
</evidence>
<reference evidence="5" key="1">
    <citation type="submission" date="2020-07" db="EMBL/GenBank/DDBJ databases">
        <title>Clarias magur genome sequencing, assembly and annotation.</title>
        <authorList>
            <person name="Kushwaha B."/>
            <person name="Kumar R."/>
            <person name="Das P."/>
            <person name="Joshi C.G."/>
            <person name="Kumar D."/>
            <person name="Nagpure N.S."/>
            <person name="Pandey M."/>
            <person name="Agarwal S."/>
            <person name="Srivastava S."/>
            <person name="Singh M."/>
            <person name="Sahoo L."/>
            <person name="Jayasankar P."/>
            <person name="Meher P.K."/>
            <person name="Koringa P.G."/>
            <person name="Iquebal M.A."/>
            <person name="Das S.P."/>
            <person name="Bit A."/>
            <person name="Patnaik S."/>
            <person name="Patel N."/>
            <person name="Shah T.M."/>
            <person name="Hinsu A."/>
            <person name="Jena J.K."/>
        </authorList>
    </citation>
    <scope>NUCLEOTIDE SEQUENCE</scope>
    <source>
        <strain evidence="5">CIFAMagur01</strain>
        <tissue evidence="5">Testis</tissue>
    </source>
</reference>
<dbReference type="EMBL" id="QNUK01000143">
    <property type="protein sequence ID" value="KAF5900185.1"/>
    <property type="molecule type" value="Genomic_DNA"/>
</dbReference>
<evidence type="ECO:0000256" key="3">
    <source>
        <dbReference type="SAM" id="MobiDB-lite"/>
    </source>
</evidence>
<evidence type="ECO:0000259" key="4">
    <source>
        <dbReference type="Pfam" id="PF04548"/>
    </source>
</evidence>
<proteinExistence type="inferred from homology"/>
<keyword evidence="2" id="KW-0547">Nucleotide-binding</keyword>
<organism evidence="5 6">
    <name type="scientific">Clarias magur</name>
    <name type="common">Asian catfish</name>
    <name type="synonym">Macropteronotus magur</name>
    <dbReference type="NCBI Taxonomy" id="1594786"/>
    <lineage>
        <taxon>Eukaryota</taxon>
        <taxon>Metazoa</taxon>
        <taxon>Chordata</taxon>
        <taxon>Craniata</taxon>
        <taxon>Vertebrata</taxon>
        <taxon>Euteleostomi</taxon>
        <taxon>Actinopterygii</taxon>
        <taxon>Neopterygii</taxon>
        <taxon>Teleostei</taxon>
        <taxon>Ostariophysi</taxon>
        <taxon>Siluriformes</taxon>
        <taxon>Clariidae</taxon>
        <taxon>Clarias</taxon>
    </lineage>
</organism>
<feature type="region of interest" description="Disordered" evidence="3">
    <location>
        <begin position="36"/>
        <end position="58"/>
    </location>
</feature>
<gene>
    <name evidence="5" type="ORF">DAT39_010088</name>
</gene>
<dbReference type="PANTHER" id="PTHR34488:SF1">
    <property type="entry name" value="SI:CH211-245H14.1-RELATED"/>
    <property type="match status" value="1"/>
</dbReference>
<keyword evidence="6" id="KW-1185">Reference proteome</keyword>
<dbReference type="AlphaFoldDB" id="A0A8J4UQF6"/>
<accession>A0A8J4UQF6</accession>
<dbReference type="Gene3D" id="3.40.50.300">
    <property type="entry name" value="P-loop containing nucleotide triphosphate hydrolases"/>
    <property type="match status" value="1"/>
</dbReference>
<dbReference type="InterPro" id="IPR006703">
    <property type="entry name" value="G_AIG1"/>
</dbReference>
<evidence type="ECO:0000313" key="5">
    <source>
        <dbReference type="EMBL" id="KAF5900185.1"/>
    </source>
</evidence>
<feature type="domain" description="AIG1-type G" evidence="4">
    <location>
        <begin position="414"/>
        <end position="598"/>
    </location>
</feature>
<comment type="similarity">
    <text evidence="1">Belongs to the TRAFAC class TrmE-Era-EngA-EngB-Septin-like GTPase superfamily. AIG1/Toc34/Toc159-like paraseptin GTPase family. IAN subfamily.</text>
</comment>
<dbReference type="InterPro" id="IPR027417">
    <property type="entry name" value="P-loop_NTPase"/>
</dbReference>
<feature type="compositionally biased region" description="Basic and acidic residues" evidence="3">
    <location>
        <begin position="278"/>
        <end position="287"/>
    </location>
</feature>
<dbReference type="GO" id="GO:0005525">
    <property type="term" value="F:GTP binding"/>
    <property type="evidence" value="ECO:0007669"/>
    <property type="project" value="InterPro"/>
</dbReference>
<feature type="non-terminal residue" evidence="5">
    <location>
        <position position="764"/>
    </location>
</feature>
<dbReference type="OrthoDB" id="8446971at2759"/>
<feature type="region of interest" description="Disordered" evidence="3">
    <location>
        <begin position="264"/>
        <end position="364"/>
    </location>
</feature>
<comment type="caution">
    <text evidence="5">The sequence shown here is derived from an EMBL/GenBank/DDBJ whole genome shotgun (WGS) entry which is preliminary data.</text>
</comment>
<evidence type="ECO:0000313" key="6">
    <source>
        <dbReference type="Proteomes" id="UP000727407"/>
    </source>
</evidence>
<dbReference type="PANTHER" id="PTHR34488">
    <property type="entry name" value="SI:CH211-245H14.1-RELATED"/>
    <property type="match status" value="1"/>
</dbReference>
<dbReference type="Proteomes" id="UP000727407">
    <property type="component" value="Unassembled WGS sequence"/>
</dbReference>
<feature type="compositionally biased region" description="Polar residues" evidence="3">
    <location>
        <begin position="335"/>
        <end position="362"/>
    </location>
</feature>
<name>A0A8J4UQF6_CLAMG</name>
<dbReference type="Pfam" id="PF04548">
    <property type="entry name" value="AIG1"/>
    <property type="match status" value="1"/>
</dbReference>
<evidence type="ECO:0000256" key="1">
    <source>
        <dbReference type="ARBA" id="ARBA00008535"/>
    </source>
</evidence>